<dbReference type="AlphaFoldDB" id="R9KXB4"/>
<keyword evidence="1" id="KW-0812">Transmembrane</keyword>
<dbReference type="OrthoDB" id="9887697at2"/>
<reference evidence="2 3" key="1">
    <citation type="submission" date="2013-04" db="EMBL/GenBank/DDBJ databases">
        <title>The Genome Sequence of Enterorhabdus caecimuris B7.</title>
        <authorList>
            <consortium name="The Broad Institute Genomics Platform"/>
            <consortium name="The Broad Institute Genome Sequencing Center for Infectious Disease"/>
            <person name="Earl A."/>
            <person name="Xavier R."/>
            <person name="Elson C."/>
            <person name="Duck W."/>
            <person name="Walker B."/>
            <person name="Young S."/>
            <person name="Zeng Q."/>
            <person name="Gargeya S."/>
            <person name="Fitzgerald M."/>
            <person name="Haas B."/>
            <person name="Abouelleil A."/>
            <person name="Allen A.W."/>
            <person name="Alvarado L."/>
            <person name="Arachchi H.M."/>
            <person name="Berlin A.M."/>
            <person name="Chapman S.B."/>
            <person name="Gainer-Dewar J."/>
            <person name="Goldberg J."/>
            <person name="Griggs A."/>
            <person name="Gujja S."/>
            <person name="Hansen M."/>
            <person name="Howarth C."/>
            <person name="Imamovic A."/>
            <person name="Ireland A."/>
            <person name="Larimer J."/>
            <person name="McCowan C."/>
            <person name="Murphy C."/>
            <person name="Pearson M."/>
            <person name="Poon T.W."/>
            <person name="Priest M."/>
            <person name="Roberts A."/>
            <person name="Saif S."/>
            <person name="Shea T."/>
            <person name="Sisk P."/>
            <person name="Sykes S."/>
            <person name="Wortman J."/>
            <person name="Nusbaum C."/>
            <person name="Birren B."/>
        </authorList>
    </citation>
    <scope>NUCLEOTIDE SEQUENCE [LARGE SCALE GENOMIC DNA]</scope>
    <source>
        <strain evidence="2 3">B7</strain>
    </source>
</reference>
<keyword evidence="1" id="KW-1133">Transmembrane helix</keyword>
<dbReference type="RefSeq" id="WP_016309806.1">
    <property type="nucleotide sequence ID" value="NZ_KE159646.1"/>
</dbReference>
<sequence length="282" mass="30696">MIGVYNGLRFDLRAGKRYLLLSVALGATVAFTVILGGWVKASAYQIDWSEFTLGDNALLILAGLLPPDQIERDSILFPIGWMLLWTACALAPIAYVGKYGKGYFGVSSLLKSKKRSSWFLAKCIWALIATFLFWIAVAITAMFLTSINSGHFSLEASSSIEAINLSRNDELLDSPYDLTSFLLMIPLIGALFVLPLVVISLLKNELFAFLTVLVSLLPALLIVSGFIPGEYLMAVRSDCFLSTGISSIQSLAYAVLVGFFSTLVGALIFRGSNIVGMVETYD</sequence>
<feature type="transmembrane region" description="Helical" evidence="1">
    <location>
        <begin position="247"/>
        <end position="269"/>
    </location>
</feature>
<keyword evidence="3" id="KW-1185">Reference proteome</keyword>
<evidence type="ECO:0000313" key="2">
    <source>
        <dbReference type="EMBL" id="EOS51189.1"/>
    </source>
</evidence>
<protein>
    <submittedName>
        <fullName evidence="2">Uncharacterized protein</fullName>
    </submittedName>
</protein>
<dbReference type="GeneID" id="82191986"/>
<accession>R9KXB4</accession>
<dbReference type="Proteomes" id="UP000014204">
    <property type="component" value="Unassembled WGS sequence"/>
</dbReference>
<feature type="transmembrane region" description="Helical" evidence="1">
    <location>
        <begin position="118"/>
        <end position="144"/>
    </location>
</feature>
<feature type="transmembrane region" description="Helical" evidence="1">
    <location>
        <begin position="178"/>
        <end position="199"/>
    </location>
</feature>
<evidence type="ECO:0000313" key="3">
    <source>
        <dbReference type="Proteomes" id="UP000014204"/>
    </source>
</evidence>
<feature type="transmembrane region" description="Helical" evidence="1">
    <location>
        <begin position="18"/>
        <end position="39"/>
    </location>
</feature>
<proteinExistence type="predicted"/>
<dbReference type="EMBL" id="ASSY01000008">
    <property type="protein sequence ID" value="EOS51189.1"/>
    <property type="molecule type" value="Genomic_DNA"/>
</dbReference>
<dbReference type="HOGENOM" id="CLU_085024_0_0_11"/>
<keyword evidence="1" id="KW-0472">Membrane</keyword>
<feature type="transmembrane region" description="Helical" evidence="1">
    <location>
        <begin position="75"/>
        <end position="97"/>
    </location>
</feature>
<feature type="transmembrane region" description="Helical" evidence="1">
    <location>
        <begin position="206"/>
        <end position="227"/>
    </location>
</feature>
<dbReference type="STRING" id="1235794.C811_01608"/>
<evidence type="ECO:0000256" key="1">
    <source>
        <dbReference type="SAM" id="Phobius"/>
    </source>
</evidence>
<name>R9KXB4_9ACTN</name>
<comment type="caution">
    <text evidence="2">The sequence shown here is derived from an EMBL/GenBank/DDBJ whole genome shotgun (WGS) entry which is preliminary data.</text>
</comment>
<organism evidence="2 3">
    <name type="scientific">Adlercreutzia caecimuris B7</name>
    <dbReference type="NCBI Taxonomy" id="1235794"/>
    <lineage>
        <taxon>Bacteria</taxon>
        <taxon>Bacillati</taxon>
        <taxon>Actinomycetota</taxon>
        <taxon>Coriobacteriia</taxon>
        <taxon>Eggerthellales</taxon>
        <taxon>Eggerthellaceae</taxon>
        <taxon>Adlercreutzia</taxon>
    </lineage>
</organism>
<gene>
    <name evidence="2" type="ORF">C811_01608</name>
</gene>